<dbReference type="AlphaFoldDB" id="A0A5C8UQZ3"/>
<dbReference type="GO" id="GO:0003983">
    <property type="term" value="F:UTP:glucose-1-phosphate uridylyltransferase activity"/>
    <property type="evidence" value="ECO:0007669"/>
    <property type="project" value="UniProtKB-EC"/>
</dbReference>
<evidence type="ECO:0000256" key="4">
    <source>
        <dbReference type="ARBA" id="ARBA00022695"/>
    </source>
</evidence>
<evidence type="ECO:0000256" key="1">
    <source>
        <dbReference type="ARBA" id="ARBA00006890"/>
    </source>
</evidence>
<accession>A0A5C8UQZ3</accession>
<dbReference type="GO" id="GO:0006011">
    <property type="term" value="P:UDP-alpha-D-glucose metabolic process"/>
    <property type="evidence" value="ECO:0007669"/>
    <property type="project" value="InterPro"/>
</dbReference>
<feature type="domain" description="Nucleotidyl transferase" evidence="7">
    <location>
        <begin position="7"/>
        <end position="274"/>
    </location>
</feature>
<comment type="catalytic activity">
    <reaction evidence="5 6">
        <text>alpha-D-glucose 1-phosphate + UTP + H(+) = UDP-alpha-D-glucose + diphosphate</text>
        <dbReference type="Rhea" id="RHEA:19889"/>
        <dbReference type="ChEBI" id="CHEBI:15378"/>
        <dbReference type="ChEBI" id="CHEBI:33019"/>
        <dbReference type="ChEBI" id="CHEBI:46398"/>
        <dbReference type="ChEBI" id="CHEBI:58601"/>
        <dbReference type="ChEBI" id="CHEBI:58885"/>
        <dbReference type="EC" id="2.7.7.9"/>
    </reaction>
</comment>
<dbReference type="RefSeq" id="WP_147782587.1">
    <property type="nucleotide sequence ID" value="NZ_VRMG01000005.1"/>
</dbReference>
<evidence type="ECO:0000256" key="2">
    <source>
        <dbReference type="ARBA" id="ARBA00012415"/>
    </source>
</evidence>
<keyword evidence="9" id="KW-1185">Reference proteome</keyword>
<dbReference type="PANTHER" id="PTHR43197">
    <property type="entry name" value="UTP--GLUCOSE-1-PHOSPHATE URIDYLYLTRANSFERASE"/>
    <property type="match status" value="1"/>
</dbReference>
<evidence type="ECO:0000313" key="8">
    <source>
        <dbReference type="EMBL" id="TXN31001.1"/>
    </source>
</evidence>
<evidence type="ECO:0000313" key="9">
    <source>
        <dbReference type="Proteomes" id="UP000321379"/>
    </source>
</evidence>
<reference evidence="8 9" key="1">
    <citation type="submission" date="2019-08" db="EMBL/GenBank/DDBJ databases">
        <title>Bacterial whole genome sequence for Glaciihabitans sp. CHu50b-6-2.</title>
        <authorList>
            <person name="Jin L."/>
        </authorList>
    </citation>
    <scope>NUCLEOTIDE SEQUENCE [LARGE SCALE GENOMIC DNA]</scope>
    <source>
        <strain evidence="8 9">CHu50b-6-2</strain>
    </source>
</reference>
<dbReference type="Gene3D" id="3.90.550.10">
    <property type="entry name" value="Spore Coat Polysaccharide Biosynthesis Protein SpsA, Chain A"/>
    <property type="match status" value="1"/>
</dbReference>
<name>A0A5C8UQZ3_9MICO</name>
<dbReference type="SUPFAM" id="SSF53448">
    <property type="entry name" value="Nucleotide-diphospho-sugar transferases"/>
    <property type="match status" value="1"/>
</dbReference>
<evidence type="ECO:0000256" key="3">
    <source>
        <dbReference type="ARBA" id="ARBA00022679"/>
    </source>
</evidence>
<keyword evidence="3 6" id="KW-0808">Transferase</keyword>
<gene>
    <name evidence="8" type="primary">galU</name>
    <name evidence="8" type="ORF">FVP33_05225</name>
</gene>
<proteinExistence type="inferred from homology"/>
<dbReference type="InterPro" id="IPR005835">
    <property type="entry name" value="NTP_transferase_dom"/>
</dbReference>
<dbReference type="EMBL" id="VRMG01000005">
    <property type="protein sequence ID" value="TXN31001.1"/>
    <property type="molecule type" value="Genomic_DNA"/>
</dbReference>
<dbReference type="Proteomes" id="UP000321379">
    <property type="component" value="Unassembled WGS sequence"/>
</dbReference>
<dbReference type="CDD" id="cd02541">
    <property type="entry name" value="UGPase_prokaryotic"/>
    <property type="match status" value="1"/>
</dbReference>
<dbReference type="Pfam" id="PF00483">
    <property type="entry name" value="NTP_transferase"/>
    <property type="match status" value="1"/>
</dbReference>
<dbReference type="InterPro" id="IPR029044">
    <property type="entry name" value="Nucleotide-diphossugar_trans"/>
</dbReference>
<dbReference type="InterPro" id="IPR005771">
    <property type="entry name" value="GalU_uridylyltTrfase_bac/arc"/>
</dbReference>
<organism evidence="8 9">
    <name type="scientific">Lacisediminihabitans profunda</name>
    <dbReference type="NCBI Taxonomy" id="2594790"/>
    <lineage>
        <taxon>Bacteria</taxon>
        <taxon>Bacillati</taxon>
        <taxon>Actinomycetota</taxon>
        <taxon>Actinomycetes</taxon>
        <taxon>Micrococcales</taxon>
        <taxon>Microbacteriaceae</taxon>
        <taxon>Lacisediminihabitans</taxon>
    </lineage>
</organism>
<evidence type="ECO:0000259" key="7">
    <source>
        <dbReference type="Pfam" id="PF00483"/>
    </source>
</evidence>
<keyword evidence="4 6" id="KW-0548">Nucleotidyltransferase</keyword>
<dbReference type="NCBIfam" id="TIGR01099">
    <property type="entry name" value="galU"/>
    <property type="match status" value="1"/>
</dbReference>
<comment type="similarity">
    <text evidence="1 6">Belongs to the UDPGP type 2 family.</text>
</comment>
<dbReference type="EC" id="2.7.7.9" evidence="2 6"/>
<comment type="caution">
    <text evidence="8">The sequence shown here is derived from an EMBL/GenBank/DDBJ whole genome shotgun (WGS) entry which is preliminary data.</text>
</comment>
<evidence type="ECO:0000256" key="5">
    <source>
        <dbReference type="ARBA" id="ARBA00048128"/>
    </source>
</evidence>
<protein>
    <recommendedName>
        <fullName evidence="2 6">UTP--glucose-1-phosphate uridylyltransferase</fullName>
        <ecNumber evidence="2 6">2.7.7.9</ecNumber>
    </recommendedName>
    <alternativeName>
        <fullName evidence="6">UDP-glucose pyrophosphorylase</fullName>
    </alternativeName>
</protein>
<sequence>MSFKITKAVIPAAGLGTRFLPATKAMPKEMLPVVDKPAIQYVVEEAVAAGLTDVLMITGRNKNALENHFDRVGELEATLLQKGDIERLRKVNYATDLAEVHYVRQGDPKGLGHAVLRARMHVGHEPFAVLLGDDIIDARDVLLSRMIEEQGLRNATIVALLEVDPSVVHMYGVATIEPTETDDVVRVTGLVEKPTKENAPSNYAIIGRYVLQPEIFDILEHTKPGKGGEIQLTDALETLAANPSIAGGVYGVVFRGRRYDTGDRLDYIKAIVQLAVEREDLGPDLRPWLKEFAKDLE</sequence>
<dbReference type="PANTHER" id="PTHR43197:SF1">
    <property type="entry name" value="UTP--GLUCOSE-1-PHOSPHATE URIDYLYLTRANSFERASE"/>
    <property type="match status" value="1"/>
</dbReference>
<evidence type="ECO:0000256" key="6">
    <source>
        <dbReference type="RuleBase" id="RU361259"/>
    </source>
</evidence>